<dbReference type="InterPro" id="IPR023198">
    <property type="entry name" value="PGP-like_dom2"/>
</dbReference>
<protein>
    <submittedName>
        <fullName evidence="2">HAD family phosphatase</fullName>
    </submittedName>
</protein>
<dbReference type="SFLD" id="SFLDG01135">
    <property type="entry name" value="C1.5.6:_HAD__Beta-PGM__Phospha"/>
    <property type="match status" value="1"/>
</dbReference>
<dbReference type="Proteomes" id="UP000767334">
    <property type="component" value="Unassembled WGS sequence"/>
</dbReference>
<reference evidence="2 3" key="1">
    <citation type="journal article" date="2021" name="Sci. Rep.">
        <title>The distribution of antibiotic resistance genes in chicken gut microbiota commensals.</title>
        <authorList>
            <person name="Juricova H."/>
            <person name="Matiasovicova J."/>
            <person name="Kubasova T."/>
            <person name="Cejkova D."/>
            <person name="Rychlik I."/>
        </authorList>
    </citation>
    <scope>NUCLEOTIDE SEQUENCE [LARGE SCALE GENOMIC DNA]</scope>
    <source>
        <strain evidence="2 3">An435</strain>
    </source>
</reference>
<dbReference type="InterPro" id="IPR036412">
    <property type="entry name" value="HAD-like_sf"/>
</dbReference>
<evidence type="ECO:0000313" key="3">
    <source>
        <dbReference type="Proteomes" id="UP000767334"/>
    </source>
</evidence>
<dbReference type="SUPFAM" id="SSF56784">
    <property type="entry name" value="HAD-like"/>
    <property type="match status" value="1"/>
</dbReference>
<dbReference type="SFLD" id="SFLDS00003">
    <property type="entry name" value="Haloacid_Dehalogenase"/>
    <property type="match status" value="1"/>
</dbReference>
<name>A0ABS2FDX5_9CLOT</name>
<comment type="caution">
    <text evidence="2">The sequence shown here is derived from an EMBL/GenBank/DDBJ whole genome shotgun (WGS) entry which is preliminary data.</text>
</comment>
<dbReference type="InterPro" id="IPR010976">
    <property type="entry name" value="B-phosphoglucomutase_hydrolase"/>
</dbReference>
<dbReference type="Gene3D" id="3.40.50.1000">
    <property type="entry name" value="HAD superfamily/HAD-like"/>
    <property type="match status" value="1"/>
</dbReference>
<dbReference type="InterPro" id="IPR023214">
    <property type="entry name" value="HAD_sf"/>
</dbReference>
<dbReference type="NCBIfam" id="TIGR01509">
    <property type="entry name" value="HAD-SF-IA-v3"/>
    <property type="match status" value="1"/>
</dbReference>
<dbReference type="PRINTS" id="PR00413">
    <property type="entry name" value="HADHALOGNASE"/>
</dbReference>
<gene>
    <name evidence="2" type="ORF">H6A19_05230</name>
</gene>
<proteinExistence type="inferred from homology"/>
<comment type="similarity">
    <text evidence="1">Belongs to the HAD-like hydrolase superfamily. CbbY/CbbZ/Gph/YieH family.</text>
</comment>
<dbReference type="NCBIfam" id="TIGR01549">
    <property type="entry name" value="HAD-SF-IA-v1"/>
    <property type="match status" value="1"/>
</dbReference>
<dbReference type="PANTHER" id="PTHR18901:SF38">
    <property type="entry name" value="PSEUDOURIDINE-5'-PHOSPHATASE"/>
    <property type="match status" value="1"/>
</dbReference>
<dbReference type="PANTHER" id="PTHR18901">
    <property type="entry name" value="2-DEOXYGLUCOSE-6-PHOSPHATE PHOSPHATASE 2"/>
    <property type="match status" value="1"/>
</dbReference>
<dbReference type="Gene3D" id="1.10.150.240">
    <property type="entry name" value="Putative phosphatase, domain 2"/>
    <property type="match status" value="1"/>
</dbReference>
<dbReference type="SFLD" id="SFLDG01129">
    <property type="entry name" value="C1.5:_HAD__Beta-PGM__Phosphata"/>
    <property type="match status" value="1"/>
</dbReference>
<dbReference type="NCBIfam" id="TIGR02009">
    <property type="entry name" value="PGMB-YQAB-SF"/>
    <property type="match status" value="1"/>
</dbReference>
<evidence type="ECO:0000256" key="1">
    <source>
        <dbReference type="ARBA" id="ARBA00006171"/>
    </source>
</evidence>
<evidence type="ECO:0000313" key="2">
    <source>
        <dbReference type="EMBL" id="MBM6818750.1"/>
    </source>
</evidence>
<dbReference type="Pfam" id="PF13419">
    <property type="entry name" value="HAD_2"/>
    <property type="match status" value="1"/>
</dbReference>
<sequence>MDKIKAIIFDMDGVIFDTEMIYLKVWSEVFEKYGYKMTKEIYASVLGTGRENVKKVFLNHFGNDLKIDDMYMEKDENLAKEIEKGVPLKLGVYEILKYLKEDNFKIALATSAISKRAFKQLKQANIESFFDVVVCRDEVRETKPNPEIFLKAADKLMVKPEQCIVIEDSSAGIEAAFNAGMVPIHVVDLKEADEKILNNSYKSFNDLSEIRNELMSIK</sequence>
<dbReference type="InterPro" id="IPR006439">
    <property type="entry name" value="HAD-SF_hydro_IA"/>
</dbReference>
<dbReference type="EMBL" id="JACJLL010000021">
    <property type="protein sequence ID" value="MBM6818750.1"/>
    <property type="molecule type" value="Genomic_DNA"/>
</dbReference>
<organism evidence="2 3">
    <name type="scientific">Clostridium saudiense</name>
    <dbReference type="NCBI Taxonomy" id="1414720"/>
    <lineage>
        <taxon>Bacteria</taxon>
        <taxon>Bacillati</taxon>
        <taxon>Bacillota</taxon>
        <taxon>Clostridia</taxon>
        <taxon>Eubacteriales</taxon>
        <taxon>Clostridiaceae</taxon>
        <taxon>Clostridium</taxon>
    </lineage>
</organism>
<dbReference type="InterPro" id="IPR041492">
    <property type="entry name" value="HAD_2"/>
</dbReference>
<keyword evidence="3" id="KW-1185">Reference proteome</keyword>
<accession>A0ABS2FDX5</accession>